<evidence type="ECO:0000313" key="12">
    <source>
        <dbReference type="Proteomes" id="UP000605846"/>
    </source>
</evidence>
<evidence type="ECO:0008006" key="13">
    <source>
        <dbReference type="Google" id="ProtNLM"/>
    </source>
</evidence>
<gene>
    <name evidence="11" type="ORF">EC973_003068</name>
</gene>
<dbReference type="Gene3D" id="3.60.130.10">
    <property type="entry name" value="Clavaminate synthase-like"/>
    <property type="match status" value="1"/>
</dbReference>
<evidence type="ECO:0000256" key="2">
    <source>
        <dbReference type="ARBA" id="ARBA00001961"/>
    </source>
</evidence>
<comment type="cofactor">
    <cofactor evidence="1">
        <name>Fe(2+)</name>
        <dbReference type="ChEBI" id="CHEBI:29033"/>
    </cofactor>
</comment>
<keyword evidence="7" id="KW-0560">Oxidoreductase</keyword>
<feature type="domain" description="Gamma-butyrobetaine hydroxylase-like N-terminal" evidence="10">
    <location>
        <begin position="36"/>
        <end position="107"/>
    </location>
</feature>
<evidence type="ECO:0000256" key="4">
    <source>
        <dbReference type="ARBA" id="ARBA00022723"/>
    </source>
</evidence>
<dbReference type="PANTHER" id="PTHR10696:SF25">
    <property type="entry name" value="OXIDOREDUCTASE AIM17-RELATED"/>
    <property type="match status" value="1"/>
</dbReference>
<evidence type="ECO:0000256" key="8">
    <source>
        <dbReference type="ARBA" id="ARBA00023004"/>
    </source>
</evidence>
<evidence type="ECO:0000259" key="10">
    <source>
        <dbReference type="Pfam" id="PF06155"/>
    </source>
</evidence>
<keyword evidence="5" id="KW-0124">Carnitine biosynthesis</keyword>
<dbReference type="OrthoDB" id="406634at2759"/>
<comment type="cofactor">
    <cofactor evidence="2">
        <name>L-ascorbate</name>
        <dbReference type="ChEBI" id="CHEBI:38290"/>
    </cofactor>
</comment>
<dbReference type="GO" id="GO:0046872">
    <property type="term" value="F:metal ion binding"/>
    <property type="evidence" value="ECO:0007669"/>
    <property type="project" value="UniProtKB-KW"/>
</dbReference>
<comment type="similarity">
    <text evidence="3">Belongs to the gamma-BBH/TMLD family.</text>
</comment>
<keyword evidence="6" id="KW-0223">Dioxygenase</keyword>
<dbReference type="CDD" id="cd00250">
    <property type="entry name" value="CAS_like"/>
    <property type="match status" value="1"/>
</dbReference>
<comment type="caution">
    <text evidence="11">The sequence shown here is derived from an EMBL/GenBank/DDBJ whole genome shotgun (WGS) entry which is preliminary data.</text>
</comment>
<dbReference type="GO" id="GO:0005739">
    <property type="term" value="C:mitochondrion"/>
    <property type="evidence" value="ECO:0007669"/>
    <property type="project" value="TreeGrafter"/>
</dbReference>
<dbReference type="GO" id="GO:0016706">
    <property type="term" value="F:2-oxoglutarate-dependent dioxygenase activity"/>
    <property type="evidence" value="ECO:0007669"/>
    <property type="project" value="UniProtKB-ARBA"/>
</dbReference>
<dbReference type="FunFam" id="3.60.130.10:FF:000001">
    <property type="entry name" value="Trimethyllysine dioxygenase, mitochondrial"/>
    <property type="match status" value="1"/>
</dbReference>
<dbReference type="InterPro" id="IPR010376">
    <property type="entry name" value="GBBH-like_N"/>
</dbReference>
<organism evidence="11 12">
    <name type="scientific">Apophysomyces ossiformis</name>
    <dbReference type="NCBI Taxonomy" id="679940"/>
    <lineage>
        <taxon>Eukaryota</taxon>
        <taxon>Fungi</taxon>
        <taxon>Fungi incertae sedis</taxon>
        <taxon>Mucoromycota</taxon>
        <taxon>Mucoromycotina</taxon>
        <taxon>Mucoromycetes</taxon>
        <taxon>Mucorales</taxon>
        <taxon>Mucorineae</taxon>
        <taxon>Mucoraceae</taxon>
        <taxon>Apophysomyces</taxon>
    </lineage>
</organism>
<evidence type="ECO:0000256" key="5">
    <source>
        <dbReference type="ARBA" id="ARBA00022873"/>
    </source>
</evidence>
<reference evidence="11" key="1">
    <citation type="submission" date="2020-01" db="EMBL/GenBank/DDBJ databases">
        <title>Genome Sequencing of Three Apophysomyces-Like Fungal Strains Confirms a Novel Fungal Genus in the Mucoromycota with divergent Burkholderia-like Endosymbiotic Bacteria.</title>
        <authorList>
            <person name="Stajich J.E."/>
            <person name="Macias A.M."/>
            <person name="Carter-House D."/>
            <person name="Lovett B."/>
            <person name="Kasson L.R."/>
            <person name="Berry K."/>
            <person name="Grigoriev I."/>
            <person name="Chang Y."/>
            <person name="Spatafora J."/>
            <person name="Kasson M.T."/>
        </authorList>
    </citation>
    <scope>NUCLEOTIDE SEQUENCE</scope>
    <source>
        <strain evidence="11">NRRL A-21654</strain>
    </source>
</reference>
<dbReference type="PANTHER" id="PTHR10696">
    <property type="entry name" value="GAMMA-BUTYROBETAINE HYDROXYLASE-RELATED"/>
    <property type="match status" value="1"/>
</dbReference>
<dbReference type="Pfam" id="PF02668">
    <property type="entry name" value="TauD"/>
    <property type="match status" value="1"/>
</dbReference>
<keyword evidence="12" id="KW-1185">Reference proteome</keyword>
<keyword evidence="8" id="KW-0408">Iron</keyword>
<dbReference type="EMBL" id="JABAYA010000191">
    <property type="protein sequence ID" value="KAF7722506.1"/>
    <property type="molecule type" value="Genomic_DNA"/>
</dbReference>
<evidence type="ECO:0000313" key="11">
    <source>
        <dbReference type="EMBL" id="KAF7722506.1"/>
    </source>
</evidence>
<dbReference type="GO" id="GO:0045329">
    <property type="term" value="P:carnitine biosynthetic process"/>
    <property type="evidence" value="ECO:0007669"/>
    <property type="project" value="UniProtKB-KW"/>
</dbReference>
<protein>
    <recommendedName>
        <fullName evidence="13">Gamma-butyrobetaine dioxygenase</fullName>
    </recommendedName>
</protein>
<evidence type="ECO:0000256" key="1">
    <source>
        <dbReference type="ARBA" id="ARBA00001954"/>
    </source>
</evidence>
<dbReference type="InterPro" id="IPR038492">
    <property type="entry name" value="GBBH-like_N_sf"/>
</dbReference>
<dbReference type="Proteomes" id="UP000605846">
    <property type="component" value="Unassembled WGS sequence"/>
</dbReference>
<evidence type="ECO:0000256" key="7">
    <source>
        <dbReference type="ARBA" id="ARBA00023002"/>
    </source>
</evidence>
<proteinExistence type="inferred from homology"/>
<dbReference type="SUPFAM" id="SSF51197">
    <property type="entry name" value="Clavaminate synthase-like"/>
    <property type="match status" value="1"/>
</dbReference>
<evidence type="ECO:0000256" key="3">
    <source>
        <dbReference type="ARBA" id="ARBA00008654"/>
    </source>
</evidence>
<feature type="domain" description="TauD/TfdA-like" evidence="9">
    <location>
        <begin position="155"/>
        <end position="396"/>
    </location>
</feature>
<dbReference type="Pfam" id="PF06155">
    <property type="entry name" value="GBBH-like_N"/>
    <property type="match status" value="1"/>
</dbReference>
<dbReference type="InterPro" id="IPR050411">
    <property type="entry name" value="AlphaKG_dependent_hydroxylases"/>
</dbReference>
<dbReference type="AlphaFoldDB" id="A0A8H7EM80"/>
<keyword evidence="4" id="KW-0479">Metal-binding</keyword>
<dbReference type="Gene3D" id="3.30.2020.30">
    <property type="match status" value="1"/>
</dbReference>
<dbReference type="InterPro" id="IPR003819">
    <property type="entry name" value="TauD/TfdA-like"/>
</dbReference>
<evidence type="ECO:0000256" key="6">
    <source>
        <dbReference type="ARBA" id="ARBA00022964"/>
    </source>
</evidence>
<accession>A0A8H7EM80</accession>
<name>A0A8H7EM80_9FUNG</name>
<dbReference type="InterPro" id="IPR042098">
    <property type="entry name" value="TauD-like_sf"/>
</dbReference>
<evidence type="ECO:0000259" key="9">
    <source>
        <dbReference type="Pfam" id="PF02668"/>
    </source>
</evidence>
<sequence>MISSRLLKSTARPFIVRSFIQSTPFRSQSTVAVTNSDQDALHIKTPNGNGTFSYLWLRDNCRCEKCIHPSSRQKLHSSAAIPLDIAPSSVRITGDMAEIVWNKPLRHQSSQDKHISRYPLSFLGRYASRQTCESFRFNHIAPQTWNRHEYKLDWVDYKDYMTTDAGLHKVVQRLYNRGLVFLKGVPTIDNSVTQVAERIGPIQETFYGRDFDVKDLANTTNIAYTSLNLGVHMDLMYHDNPPGIQLLHCLKNSVTGGASTFVDSLRAVELLKKNFPQDYEILKETPVTFHYVNDGHHQYRRRPTIVVGEDHSGPAWDVGVNYAPQSFGPMDHLSPAQTKAFYAAFQRFADHIEDSRLRYEITLQPGQLVMFANRRVLHGRTEFDPISGDRHLKGTYVALDSLKDKLRVLCNKYGYDASV</sequence>